<name>A0ABT3CE12_9MYCO</name>
<dbReference type="Proteomes" id="UP001526201">
    <property type="component" value="Unassembled WGS sequence"/>
</dbReference>
<reference evidence="2 3" key="1">
    <citation type="journal article" date="2022" name="BMC Genomics">
        <title>Comparative genome analysis of mycobacteria focusing on tRNA and non-coding RNA.</title>
        <authorList>
            <person name="Behra P.R.K."/>
            <person name="Pettersson B.M.F."/>
            <person name="Ramesh M."/>
            <person name="Das S."/>
            <person name="Dasgupta S."/>
            <person name="Kirsebom L.A."/>
        </authorList>
    </citation>
    <scope>NUCLEOTIDE SEQUENCE [LARGE SCALE GENOMIC DNA]</scope>
    <source>
        <strain evidence="2 3">DSM 44078</strain>
    </source>
</reference>
<gene>
    <name evidence="2" type="ORF">H7J73_17025</name>
</gene>
<accession>A0ABT3CE12</accession>
<keyword evidence="3" id="KW-1185">Reference proteome</keyword>
<evidence type="ECO:0000259" key="1">
    <source>
        <dbReference type="Pfam" id="PF16170"/>
    </source>
</evidence>
<evidence type="ECO:0000313" key="3">
    <source>
        <dbReference type="Proteomes" id="UP001526201"/>
    </source>
</evidence>
<dbReference type="Pfam" id="PF16170">
    <property type="entry name" value="DUF4873"/>
    <property type="match status" value="1"/>
</dbReference>
<organism evidence="2 3">
    <name type="scientific">Mycolicibacterium komossense</name>
    <dbReference type="NCBI Taxonomy" id="1779"/>
    <lineage>
        <taxon>Bacteria</taxon>
        <taxon>Bacillati</taxon>
        <taxon>Actinomycetota</taxon>
        <taxon>Actinomycetes</taxon>
        <taxon>Mycobacteriales</taxon>
        <taxon>Mycobacteriaceae</taxon>
        <taxon>Mycolicibacterium</taxon>
    </lineage>
</organism>
<evidence type="ECO:0000313" key="2">
    <source>
        <dbReference type="EMBL" id="MCV7227729.1"/>
    </source>
</evidence>
<dbReference type="EMBL" id="JACKTY010000030">
    <property type="protein sequence ID" value="MCV7227729.1"/>
    <property type="molecule type" value="Genomic_DNA"/>
</dbReference>
<comment type="caution">
    <text evidence="2">The sequence shown here is derived from an EMBL/GenBank/DDBJ whole genome shotgun (WGS) entry which is preliminary data.</text>
</comment>
<sequence length="98" mass="10709">MSPGVYDGPAVLTLGGQTRDVRVRLTGHLDPIDGRYHWQGTVFDTLPDDALKRSTIVSLTIDGNTAAARIVERTPWDTHSIADVGAPPYRLDAIREVI</sequence>
<proteinExistence type="predicted"/>
<dbReference type="InterPro" id="IPR032371">
    <property type="entry name" value="DUF4873"/>
</dbReference>
<protein>
    <submittedName>
        <fullName evidence="2">DUF4873 domain-containing protein</fullName>
    </submittedName>
</protein>
<feature type="domain" description="DUF4873" evidence="1">
    <location>
        <begin position="5"/>
        <end position="90"/>
    </location>
</feature>